<protein>
    <submittedName>
        <fullName evidence="2">Quinone oxidoreductase YhfP</fullName>
        <ecNumber evidence="2">1.6.5.-</ecNumber>
    </submittedName>
</protein>
<sequence length="339" mass="36165">MNRFLAYRLHDDSPDGRVAGRFTELRFDNLPPGDVLIRVAYSGINYKDALAAAGRNAIVRQYPRTGGIDLSGHVAASDDPRFREGDAVVVHGFGIGVDHDGGHAQYARVRGDWVMRLPEGLSPLEASTIGVAGYTAALALHWMEHNAMSPEQGPVVVSGATGGVGSMAVDILSARGYMVHAMSGKSAEHAYLRSLGAGEILSPEVASQPGKALEKAQWAGAIDTVGGPVLAWMMRTMQPNGVIASVGNAGSPQLDTTVLPLILRGVRLLGINANSPMALREAVWAKLAADYRPRRLATIGQVIDFDALPDAMDRMLSRATRGRLVVRMDNESPDLERGL</sequence>
<dbReference type="InterPro" id="IPR014188">
    <property type="entry name" value="Acrylyl-CoA_reductase_AcuI"/>
</dbReference>
<proteinExistence type="predicted"/>
<organism evidence="2 3">
    <name type="scientific">Cupriavidus pinatubonensis</name>
    <dbReference type="NCBI Taxonomy" id="248026"/>
    <lineage>
        <taxon>Bacteria</taxon>
        <taxon>Pseudomonadati</taxon>
        <taxon>Pseudomonadota</taxon>
        <taxon>Betaproteobacteria</taxon>
        <taxon>Burkholderiales</taxon>
        <taxon>Burkholderiaceae</taxon>
        <taxon>Cupriavidus</taxon>
    </lineage>
</organism>
<dbReference type="GO" id="GO:0016491">
    <property type="term" value="F:oxidoreductase activity"/>
    <property type="evidence" value="ECO:0007669"/>
    <property type="project" value="UniProtKB-KW"/>
</dbReference>
<name>A0ABM8X4W8_9BURK</name>
<dbReference type="EC" id="1.6.5.-" evidence="2"/>
<reference evidence="2 3" key="1">
    <citation type="submission" date="2021-08" db="EMBL/GenBank/DDBJ databases">
        <authorList>
            <person name="Peeters C."/>
        </authorList>
    </citation>
    <scope>NUCLEOTIDE SEQUENCE [LARGE SCALE GENOMIC DNA]</scope>
    <source>
        <strain evidence="2 3">LMG 23994</strain>
    </source>
</reference>
<dbReference type="InterPro" id="IPR020843">
    <property type="entry name" value="ER"/>
</dbReference>
<evidence type="ECO:0000313" key="2">
    <source>
        <dbReference type="EMBL" id="CAG9174970.1"/>
    </source>
</evidence>
<dbReference type="SMART" id="SM00829">
    <property type="entry name" value="PKS_ER"/>
    <property type="match status" value="1"/>
</dbReference>
<dbReference type="PANTHER" id="PTHR43677:SF1">
    <property type="entry name" value="ACRYLYL-COA REDUCTASE ACUI-RELATED"/>
    <property type="match status" value="1"/>
</dbReference>
<comment type="caution">
    <text evidence="2">The sequence shown here is derived from an EMBL/GenBank/DDBJ whole genome shotgun (WGS) entry which is preliminary data.</text>
</comment>
<evidence type="ECO:0000313" key="3">
    <source>
        <dbReference type="Proteomes" id="UP000701702"/>
    </source>
</evidence>
<gene>
    <name evidence="2" type="primary">yhfP</name>
    <name evidence="2" type="ORF">LMG23994_03001</name>
</gene>
<keyword evidence="3" id="KW-1185">Reference proteome</keyword>
<dbReference type="Gene3D" id="3.90.180.10">
    <property type="entry name" value="Medium-chain alcohol dehydrogenases, catalytic domain"/>
    <property type="match status" value="1"/>
</dbReference>
<dbReference type="SUPFAM" id="SSF50129">
    <property type="entry name" value="GroES-like"/>
    <property type="match status" value="1"/>
</dbReference>
<dbReference type="InterPro" id="IPR013154">
    <property type="entry name" value="ADH-like_N"/>
</dbReference>
<evidence type="ECO:0000259" key="1">
    <source>
        <dbReference type="SMART" id="SM00829"/>
    </source>
</evidence>
<dbReference type="InterPro" id="IPR011032">
    <property type="entry name" value="GroES-like_sf"/>
</dbReference>
<dbReference type="InterPro" id="IPR013149">
    <property type="entry name" value="ADH-like_C"/>
</dbReference>
<dbReference type="SUPFAM" id="SSF51735">
    <property type="entry name" value="NAD(P)-binding Rossmann-fold domains"/>
    <property type="match status" value="1"/>
</dbReference>
<dbReference type="Pfam" id="PF08240">
    <property type="entry name" value="ADH_N"/>
    <property type="match status" value="1"/>
</dbReference>
<dbReference type="PANTHER" id="PTHR43677">
    <property type="entry name" value="SHORT-CHAIN DEHYDROGENASE/REDUCTASE"/>
    <property type="match status" value="1"/>
</dbReference>
<feature type="domain" description="Enoyl reductase (ER)" evidence="1">
    <location>
        <begin position="20"/>
        <end position="326"/>
    </location>
</feature>
<accession>A0ABM8X4W8</accession>
<dbReference type="EMBL" id="CAJZAF010000015">
    <property type="protein sequence ID" value="CAG9174970.1"/>
    <property type="molecule type" value="Genomic_DNA"/>
</dbReference>
<dbReference type="CDD" id="cd05280">
    <property type="entry name" value="MDR_yhdh_yhfp"/>
    <property type="match status" value="1"/>
</dbReference>
<dbReference type="Proteomes" id="UP000701702">
    <property type="component" value="Unassembled WGS sequence"/>
</dbReference>
<dbReference type="InterPro" id="IPR036291">
    <property type="entry name" value="NAD(P)-bd_dom_sf"/>
</dbReference>
<dbReference type="Gene3D" id="3.40.50.720">
    <property type="entry name" value="NAD(P)-binding Rossmann-like Domain"/>
    <property type="match status" value="1"/>
</dbReference>
<keyword evidence="2" id="KW-0560">Oxidoreductase</keyword>
<dbReference type="Pfam" id="PF00107">
    <property type="entry name" value="ADH_zinc_N"/>
    <property type="match status" value="1"/>
</dbReference>
<dbReference type="NCBIfam" id="TIGR02823">
    <property type="entry name" value="oxido_YhdH"/>
    <property type="match status" value="1"/>
</dbReference>
<dbReference type="RefSeq" id="WP_224003108.1">
    <property type="nucleotide sequence ID" value="NZ_CAJZAF010000015.1"/>
</dbReference>
<dbReference type="InterPro" id="IPR051397">
    <property type="entry name" value="Zn-ADH-like_protein"/>
</dbReference>